<accession>A0AAV5VI56</accession>
<feature type="non-terminal residue" evidence="2">
    <location>
        <position position="1"/>
    </location>
</feature>
<feature type="transmembrane region" description="Helical" evidence="1">
    <location>
        <begin position="6"/>
        <end position="24"/>
    </location>
</feature>
<evidence type="ECO:0000313" key="2">
    <source>
        <dbReference type="EMBL" id="GMT18336.1"/>
    </source>
</evidence>
<dbReference type="Proteomes" id="UP001432322">
    <property type="component" value="Unassembled WGS sequence"/>
</dbReference>
<proteinExistence type="predicted"/>
<evidence type="ECO:0000313" key="3">
    <source>
        <dbReference type="Proteomes" id="UP001432322"/>
    </source>
</evidence>
<dbReference type="AlphaFoldDB" id="A0AAV5VI56"/>
<feature type="transmembrane region" description="Helical" evidence="1">
    <location>
        <begin position="45"/>
        <end position="65"/>
    </location>
</feature>
<gene>
    <name evidence="2" type="ORF">PFISCL1PPCAC_9633</name>
</gene>
<feature type="transmembrane region" description="Helical" evidence="1">
    <location>
        <begin position="115"/>
        <end position="136"/>
    </location>
</feature>
<evidence type="ECO:0008006" key="4">
    <source>
        <dbReference type="Google" id="ProtNLM"/>
    </source>
</evidence>
<organism evidence="2 3">
    <name type="scientific">Pristionchus fissidentatus</name>
    <dbReference type="NCBI Taxonomy" id="1538716"/>
    <lineage>
        <taxon>Eukaryota</taxon>
        <taxon>Metazoa</taxon>
        <taxon>Ecdysozoa</taxon>
        <taxon>Nematoda</taxon>
        <taxon>Chromadorea</taxon>
        <taxon>Rhabditida</taxon>
        <taxon>Rhabditina</taxon>
        <taxon>Diplogasteromorpha</taxon>
        <taxon>Diplogasteroidea</taxon>
        <taxon>Neodiplogasteridae</taxon>
        <taxon>Pristionchus</taxon>
    </lineage>
</organism>
<reference evidence="2" key="1">
    <citation type="submission" date="2023-10" db="EMBL/GenBank/DDBJ databases">
        <title>Genome assembly of Pristionchus species.</title>
        <authorList>
            <person name="Yoshida K."/>
            <person name="Sommer R.J."/>
        </authorList>
    </citation>
    <scope>NUCLEOTIDE SEQUENCE</scope>
    <source>
        <strain evidence="2">RS5133</strain>
    </source>
</reference>
<name>A0AAV5VI56_9BILA</name>
<sequence>SFLFQTGRLLLSAMICCFFSWLNRECKRLLRLDLHSYWEVFILDLMMWSFSMVVSIPLTALVVLIKMEKPVARFYDNVEQIVENNLVRPVIGYGLPLLQPTGQPTDFTPATYKWITYWAIAFIEVAFFHAVCCYYYRKQLQEKTKSKCLPVTLSSPIRQETKNTNCSIAYKPLVDDRQKPFHY</sequence>
<keyword evidence="1" id="KW-0472">Membrane</keyword>
<keyword evidence="1" id="KW-0812">Transmembrane</keyword>
<evidence type="ECO:0000256" key="1">
    <source>
        <dbReference type="SAM" id="Phobius"/>
    </source>
</evidence>
<dbReference type="EMBL" id="BTSY01000003">
    <property type="protein sequence ID" value="GMT18336.1"/>
    <property type="molecule type" value="Genomic_DNA"/>
</dbReference>
<keyword evidence="1" id="KW-1133">Transmembrane helix</keyword>
<keyword evidence="3" id="KW-1185">Reference proteome</keyword>
<protein>
    <recommendedName>
        <fullName evidence="4">G protein-coupled receptor</fullName>
    </recommendedName>
</protein>
<comment type="caution">
    <text evidence="2">The sequence shown here is derived from an EMBL/GenBank/DDBJ whole genome shotgun (WGS) entry which is preliminary data.</text>
</comment>